<keyword evidence="1" id="KW-0472">Membrane</keyword>
<dbReference type="EMBL" id="BARU01027578">
    <property type="protein sequence ID" value="GAH75299.1"/>
    <property type="molecule type" value="Genomic_DNA"/>
</dbReference>
<gene>
    <name evidence="2" type="ORF">S03H2_44136</name>
</gene>
<feature type="transmembrane region" description="Helical" evidence="1">
    <location>
        <begin position="153"/>
        <end position="174"/>
    </location>
</feature>
<feature type="non-terminal residue" evidence="2">
    <location>
        <position position="1"/>
    </location>
</feature>
<keyword evidence="1" id="KW-1133">Transmembrane helix</keyword>
<feature type="transmembrane region" description="Helical" evidence="1">
    <location>
        <begin position="186"/>
        <end position="204"/>
    </location>
</feature>
<protein>
    <submittedName>
        <fullName evidence="2">Uncharacterized protein</fullName>
    </submittedName>
</protein>
<name>X1JAA2_9ZZZZ</name>
<dbReference type="AlphaFoldDB" id="X1JAA2"/>
<proteinExistence type="predicted"/>
<accession>X1JAA2</accession>
<keyword evidence="1" id="KW-0812">Transmembrane</keyword>
<sequence>KSESKLNSGRVEAIVAGNRQTAISANFVEKPWVENFADFVNRNPKDKWILALSQQSCTSQAEAEQQAISNACDKVAYLLNQMHKQRFAVGGGFTVNGADIRNGSFVADRFAQSFDGTAGRIWRQAILINASQDKLAELARQKKTARQSWRARWVRELISIVGITVLICMVYLFLNAATRGYYTWSLRIAAVVLVLAGILLVFTLS</sequence>
<evidence type="ECO:0000313" key="2">
    <source>
        <dbReference type="EMBL" id="GAH75299.1"/>
    </source>
</evidence>
<comment type="caution">
    <text evidence="2">The sequence shown here is derived from an EMBL/GenBank/DDBJ whole genome shotgun (WGS) entry which is preliminary data.</text>
</comment>
<evidence type="ECO:0000256" key="1">
    <source>
        <dbReference type="SAM" id="Phobius"/>
    </source>
</evidence>
<organism evidence="2">
    <name type="scientific">marine sediment metagenome</name>
    <dbReference type="NCBI Taxonomy" id="412755"/>
    <lineage>
        <taxon>unclassified sequences</taxon>
        <taxon>metagenomes</taxon>
        <taxon>ecological metagenomes</taxon>
    </lineage>
</organism>
<reference evidence="2" key="1">
    <citation type="journal article" date="2014" name="Front. Microbiol.">
        <title>High frequency of phylogenetically diverse reductive dehalogenase-homologous genes in deep subseafloor sedimentary metagenomes.</title>
        <authorList>
            <person name="Kawai M."/>
            <person name="Futagami T."/>
            <person name="Toyoda A."/>
            <person name="Takaki Y."/>
            <person name="Nishi S."/>
            <person name="Hori S."/>
            <person name="Arai W."/>
            <person name="Tsubouchi T."/>
            <person name="Morono Y."/>
            <person name="Uchiyama I."/>
            <person name="Ito T."/>
            <person name="Fujiyama A."/>
            <person name="Inagaki F."/>
            <person name="Takami H."/>
        </authorList>
    </citation>
    <scope>NUCLEOTIDE SEQUENCE</scope>
    <source>
        <strain evidence="2">Expedition CK06-06</strain>
    </source>
</reference>